<dbReference type="Pfam" id="PF13614">
    <property type="entry name" value="AAA_31"/>
    <property type="match status" value="1"/>
</dbReference>
<dbReference type="PANTHER" id="PTHR13696">
    <property type="entry name" value="P-LOOP CONTAINING NUCLEOSIDE TRIPHOSPHATE HYDROLASE"/>
    <property type="match status" value="1"/>
</dbReference>
<dbReference type="InterPro" id="IPR025669">
    <property type="entry name" value="AAA_dom"/>
</dbReference>
<protein>
    <recommendedName>
        <fullName evidence="1">AAA domain-containing protein</fullName>
    </recommendedName>
</protein>
<dbReference type="HOGENOM" id="CLU_037612_1_4_0"/>
<organism evidence="2 3">
    <name type="scientific">Cetobacterium somerae ATCC BAA-474</name>
    <dbReference type="NCBI Taxonomy" id="1319815"/>
    <lineage>
        <taxon>Bacteria</taxon>
        <taxon>Fusobacteriati</taxon>
        <taxon>Fusobacteriota</taxon>
        <taxon>Fusobacteriia</taxon>
        <taxon>Fusobacteriales</taxon>
        <taxon>Fusobacteriaceae</taxon>
        <taxon>Cetobacterium</taxon>
    </lineage>
</organism>
<dbReference type="eggNOG" id="COG1192">
    <property type="taxonomic scope" value="Bacteria"/>
</dbReference>
<feature type="domain" description="AAA" evidence="1">
    <location>
        <begin position="111"/>
        <end position="281"/>
    </location>
</feature>
<comment type="caution">
    <text evidence="2">The sequence shown here is derived from an EMBL/GenBank/DDBJ whole genome shotgun (WGS) entry which is preliminary data.</text>
</comment>
<gene>
    <name evidence="2" type="ORF">HMPREF0202_02999</name>
</gene>
<dbReference type="PANTHER" id="PTHR13696:SF99">
    <property type="entry name" value="COBYRINIC ACID AC-DIAMIDE SYNTHASE"/>
    <property type="match status" value="1"/>
</dbReference>
<dbReference type="STRING" id="1319815.HMPREF0202_02999"/>
<dbReference type="SUPFAM" id="SSF52540">
    <property type="entry name" value="P-loop containing nucleoside triphosphate hydrolases"/>
    <property type="match status" value="1"/>
</dbReference>
<dbReference type="InterPro" id="IPR050678">
    <property type="entry name" value="DNA_Partitioning_ATPase"/>
</dbReference>
<dbReference type="FunFam" id="3.40.50.300:FF:000285">
    <property type="entry name" value="Sporulation initiation inhibitor Soj"/>
    <property type="match status" value="1"/>
</dbReference>
<accession>U7UTZ4</accession>
<proteinExistence type="predicted"/>
<dbReference type="Gene3D" id="3.40.50.300">
    <property type="entry name" value="P-loop containing nucleotide triphosphate hydrolases"/>
    <property type="match status" value="1"/>
</dbReference>
<evidence type="ECO:0000313" key="2">
    <source>
        <dbReference type="EMBL" id="ERT62761.1"/>
    </source>
</evidence>
<dbReference type="Proteomes" id="UP000017081">
    <property type="component" value="Unassembled WGS sequence"/>
</dbReference>
<keyword evidence="3" id="KW-1185">Reference proteome</keyword>
<dbReference type="InterPro" id="IPR027417">
    <property type="entry name" value="P-loop_NTPase"/>
</dbReference>
<reference evidence="2 3" key="1">
    <citation type="submission" date="2013-08" db="EMBL/GenBank/DDBJ databases">
        <authorList>
            <person name="Weinstock G."/>
            <person name="Sodergren E."/>
            <person name="Wylie T."/>
            <person name="Fulton L."/>
            <person name="Fulton R."/>
            <person name="Fronick C."/>
            <person name="O'Laughlin M."/>
            <person name="Godfrey J."/>
            <person name="Miner T."/>
            <person name="Herter B."/>
            <person name="Appelbaum E."/>
            <person name="Cordes M."/>
            <person name="Lek S."/>
            <person name="Wollam A."/>
            <person name="Pepin K.H."/>
            <person name="Palsikar V.B."/>
            <person name="Mitreva M."/>
            <person name="Wilson R.K."/>
        </authorList>
    </citation>
    <scope>NUCLEOTIDE SEQUENCE [LARGE SCALE GENOMIC DNA]</scope>
    <source>
        <strain evidence="2 3">ATCC BAA-474</strain>
    </source>
</reference>
<sequence length="357" mass="40685">MIFEKKINIIFNKKNKISTAYLNIPIKGIKIMNEPKILKCFYNQKNNEIILKKDNEGQPLIVQANGNSKLYRFTLDKEIIEKTGYKKNQLVKIDITTEQIKINFNQEEKMSKIISIINFKGGVGKTTTTHCIGSGLTLQNKKVLLIDTDPQASLTFTALSETPKLTIKDILVDQKNINNVIVETENFDLIPSNLILNLAERQLTSKFGTEKLLKKALNKLEKTYDYIIIDCPPSMNLFTINALYASDYILIPCETELLALDGLNLLIQTLEQTEEELDVKIKNTLVLPTKLDKRKKVSKEIFEHLKENFKTTISTIRTCSKLNLLGLDKNSIYQIDSTCTAAIDYKNLVGEIIKWDC</sequence>
<evidence type="ECO:0000313" key="3">
    <source>
        <dbReference type="Proteomes" id="UP000017081"/>
    </source>
</evidence>
<evidence type="ECO:0000259" key="1">
    <source>
        <dbReference type="Pfam" id="PF13614"/>
    </source>
</evidence>
<dbReference type="EMBL" id="AXZF01000207">
    <property type="protein sequence ID" value="ERT62761.1"/>
    <property type="molecule type" value="Genomic_DNA"/>
</dbReference>
<dbReference type="RefSeq" id="WP_023052514.1">
    <property type="nucleotide sequence ID" value="NZ_CP173063.2"/>
</dbReference>
<dbReference type="CDD" id="cd02042">
    <property type="entry name" value="ParAB_family"/>
    <property type="match status" value="1"/>
</dbReference>
<dbReference type="AlphaFoldDB" id="U7UTZ4"/>
<name>U7UTZ4_9FUSO</name>